<dbReference type="Pfam" id="PF12146">
    <property type="entry name" value="Hydrolase_4"/>
    <property type="match status" value="1"/>
</dbReference>
<dbReference type="InterPro" id="IPR002410">
    <property type="entry name" value="Peptidase_S33"/>
</dbReference>
<keyword evidence="1" id="KW-0378">Hydrolase</keyword>
<accession>A0A024QFQ7</accession>
<dbReference type="InterPro" id="IPR022742">
    <property type="entry name" value="Hydrolase_4"/>
</dbReference>
<dbReference type="Gene3D" id="3.40.50.1820">
    <property type="entry name" value="alpha/beta hydrolase"/>
    <property type="match status" value="1"/>
</dbReference>
<dbReference type="EMBL" id="CCDP010000002">
    <property type="protein sequence ID" value="CDQ41383.1"/>
    <property type="molecule type" value="Genomic_DNA"/>
</dbReference>
<dbReference type="GO" id="GO:0006508">
    <property type="term" value="P:proteolysis"/>
    <property type="evidence" value="ECO:0007669"/>
    <property type="project" value="InterPro"/>
</dbReference>
<evidence type="ECO:0000259" key="2">
    <source>
        <dbReference type="Pfam" id="PF12146"/>
    </source>
</evidence>
<evidence type="ECO:0000256" key="1">
    <source>
        <dbReference type="ARBA" id="ARBA00022801"/>
    </source>
</evidence>
<dbReference type="SUPFAM" id="SSF53474">
    <property type="entry name" value="alpha/beta-Hydrolases"/>
    <property type="match status" value="1"/>
</dbReference>
<dbReference type="InterPro" id="IPR029058">
    <property type="entry name" value="AB_hydrolase_fold"/>
</dbReference>
<dbReference type="OrthoDB" id="53505at2"/>
<reference evidence="4" key="2">
    <citation type="submission" date="2014-05" db="EMBL/GenBank/DDBJ databases">
        <title>Draft genome sequence of Virgibacillus massiliensis Vm-5.</title>
        <authorList>
            <person name="Khelaifia S."/>
            <person name="Croce O."/>
            <person name="Lagier J.C."/>
            <person name="Raoult D."/>
        </authorList>
    </citation>
    <scope>NUCLEOTIDE SEQUENCE [LARGE SCALE GENOMIC DNA]</scope>
    <source>
        <strain evidence="4">Vm-5</strain>
    </source>
</reference>
<dbReference type="RefSeq" id="WP_021292677.1">
    <property type="nucleotide sequence ID" value="NZ_BNER01000013.1"/>
</dbReference>
<name>A0A024QFQ7_9BACI</name>
<dbReference type="PANTHER" id="PTHR43329">
    <property type="entry name" value="EPOXIDE HYDROLASE"/>
    <property type="match status" value="1"/>
</dbReference>
<dbReference type="eggNOG" id="COG2267">
    <property type="taxonomic scope" value="Bacteria"/>
</dbReference>
<reference evidence="3 4" key="1">
    <citation type="submission" date="2014-03" db="EMBL/GenBank/DDBJ databases">
        <authorList>
            <person name="Urmite Genomes U."/>
        </authorList>
    </citation>
    <scope>NUCLEOTIDE SEQUENCE [LARGE SCALE GENOMIC DNA]</scope>
    <source>
        <strain evidence="3 4">Vm-5</strain>
    </source>
</reference>
<protein>
    <submittedName>
        <fullName evidence="3">Short chain dehydrogenase</fullName>
    </submittedName>
</protein>
<dbReference type="AlphaFoldDB" id="A0A024QFQ7"/>
<proteinExistence type="predicted"/>
<dbReference type="Proteomes" id="UP000028875">
    <property type="component" value="Unassembled WGS sequence"/>
</dbReference>
<evidence type="ECO:0000313" key="3">
    <source>
        <dbReference type="EMBL" id="CDQ41383.1"/>
    </source>
</evidence>
<dbReference type="GO" id="GO:0008233">
    <property type="term" value="F:peptidase activity"/>
    <property type="evidence" value="ECO:0007669"/>
    <property type="project" value="InterPro"/>
</dbReference>
<feature type="domain" description="Serine aminopeptidase S33" evidence="2">
    <location>
        <begin position="41"/>
        <end position="308"/>
    </location>
</feature>
<keyword evidence="4" id="KW-1185">Reference proteome</keyword>
<sequence>MDRFTPMIEGKQSVNSLEKVMLDQVEQWVLLRGENINNPVILFLHGGPGNAQIGWAPEYQTSLEKDFIVVNWDQRGAGLSYNDSLSEESMNIENFVHDAHELTRYLIYRFKKDKIFVVGHSWGSIIGMLLAQKYPDLIYAYVGVGQSVHLQRGELLSYNFTVDFAKRNELQKATSELKAIGHPPYKTLNDLFIQRKWLTEFGGVVYKDTDFFKRTVHIIQKRSEYKETDIDKLNEGNTFSMRVMWDEVMTVNLLDQIKDVNCPVYFLLGEFDFNTPNLLVQEFYSSLTAPIKETIFFSGVAHNLPFEEPGLFHKTMYDISLNYT</sequence>
<dbReference type="STRING" id="1462526.BN990_03753"/>
<comment type="caution">
    <text evidence="3">The sequence shown here is derived from an EMBL/GenBank/DDBJ whole genome shotgun (WGS) entry which is preliminary data.</text>
</comment>
<organism evidence="3 4">
    <name type="scientific">Virgibacillus massiliensis</name>
    <dbReference type="NCBI Taxonomy" id="1462526"/>
    <lineage>
        <taxon>Bacteria</taxon>
        <taxon>Bacillati</taxon>
        <taxon>Bacillota</taxon>
        <taxon>Bacilli</taxon>
        <taxon>Bacillales</taxon>
        <taxon>Bacillaceae</taxon>
        <taxon>Virgibacillus</taxon>
    </lineage>
</organism>
<evidence type="ECO:0000313" key="4">
    <source>
        <dbReference type="Proteomes" id="UP000028875"/>
    </source>
</evidence>
<gene>
    <name evidence="3" type="ORF">BN990_03753</name>
</gene>
<dbReference type="PRINTS" id="PR00793">
    <property type="entry name" value="PROAMNOPTASE"/>
</dbReference>